<feature type="domain" description="B30.2/SPRY" evidence="11">
    <location>
        <begin position="482"/>
        <end position="678"/>
    </location>
</feature>
<dbReference type="PROSITE" id="PS50119">
    <property type="entry name" value="ZF_BBOX"/>
    <property type="match status" value="2"/>
</dbReference>
<dbReference type="InterPro" id="IPR001841">
    <property type="entry name" value="Znf_RING"/>
</dbReference>
<dbReference type="InterPro" id="IPR013083">
    <property type="entry name" value="Znf_RING/FYVE/PHD"/>
</dbReference>
<evidence type="ECO:0000259" key="11">
    <source>
        <dbReference type="PROSITE" id="PS50188"/>
    </source>
</evidence>
<dbReference type="PROSITE" id="PS00518">
    <property type="entry name" value="ZF_RING_1"/>
    <property type="match status" value="1"/>
</dbReference>
<dbReference type="PROSITE" id="PS50853">
    <property type="entry name" value="FN3"/>
    <property type="match status" value="1"/>
</dbReference>
<dbReference type="InterPro" id="IPR013783">
    <property type="entry name" value="Ig-like_fold"/>
</dbReference>
<dbReference type="SUPFAM" id="SSF49899">
    <property type="entry name" value="Concanavalin A-like lectins/glucanases"/>
    <property type="match status" value="1"/>
</dbReference>
<evidence type="ECO:0000256" key="7">
    <source>
        <dbReference type="PROSITE-ProRule" id="PRU00024"/>
    </source>
</evidence>
<keyword evidence="3 7" id="KW-0863">Zinc-finger</keyword>
<dbReference type="GO" id="GO:0005856">
    <property type="term" value="C:cytoskeleton"/>
    <property type="evidence" value="ECO:0007669"/>
    <property type="project" value="UniProtKB-SubCell"/>
</dbReference>
<evidence type="ECO:0000256" key="2">
    <source>
        <dbReference type="ARBA" id="ARBA00022723"/>
    </source>
</evidence>
<dbReference type="Gene3D" id="2.60.40.10">
    <property type="entry name" value="Immunoglobulins"/>
    <property type="match status" value="1"/>
</dbReference>
<dbReference type="PROSITE" id="PS50188">
    <property type="entry name" value="B302_SPRY"/>
    <property type="match status" value="1"/>
</dbReference>
<dbReference type="InterPro" id="IPR036116">
    <property type="entry name" value="FN3_sf"/>
</dbReference>
<dbReference type="Pfam" id="PF00622">
    <property type="entry name" value="SPRY"/>
    <property type="match status" value="1"/>
</dbReference>
<keyword evidence="4" id="KW-0862">Zinc</keyword>
<evidence type="ECO:0000256" key="6">
    <source>
        <dbReference type="ARBA" id="ARBA00023212"/>
    </source>
</evidence>
<name>A0AA35VTB2_GEOBA</name>
<dbReference type="InterPro" id="IPR001870">
    <property type="entry name" value="B30.2/SPRY"/>
</dbReference>
<dbReference type="SMART" id="SM00449">
    <property type="entry name" value="SPRY"/>
    <property type="match status" value="1"/>
</dbReference>
<dbReference type="SUPFAM" id="SSF49265">
    <property type="entry name" value="Fibronectin type III"/>
    <property type="match status" value="1"/>
</dbReference>
<dbReference type="CDD" id="cd00063">
    <property type="entry name" value="FN3"/>
    <property type="match status" value="1"/>
</dbReference>
<evidence type="ECO:0000256" key="1">
    <source>
        <dbReference type="ARBA" id="ARBA00004245"/>
    </source>
</evidence>
<feature type="domain" description="RING-type" evidence="9">
    <location>
        <begin position="23"/>
        <end position="73"/>
    </location>
</feature>
<evidence type="ECO:0000259" key="12">
    <source>
        <dbReference type="PROSITE" id="PS50853"/>
    </source>
</evidence>
<evidence type="ECO:0000313" key="13">
    <source>
        <dbReference type="EMBL" id="CAI7991346.1"/>
    </source>
</evidence>
<reference evidence="13" key="1">
    <citation type="submission" date="2023-03" db="EMBL/GenBank/DDBJ databases">
        <authorList>
            <person name="Steffen K."/>
            <person name="Cardenas P."/>
        </authorList>
    </citation>
    <scope>NUCLEOTIDE SEQUENCE</scope>
</reference>
<evidence type="ECO:0000256" key="5">
    <source>
        <dbReference type="ARBA" id="ARBA00023054"/>
    </source>
</evidence>
<feature type="region of interest" description="Disordered" evidence="8">
    <location>
        <begin position="674"/>
        <end position="700"/>
    </location>
</feature>
<dbReference type="PANTHER" id="PTHR25462">
    <property type="entry name" value="BONUS, ISOFORM C-RELATED"/>
    <property type="match status" value="1"/>
</dbReference>
<protein>
    <submittedName>
        <fullName evidence="13">Tripartite motif-containing protein 67</fullName>
    </submittedName>
</protein>
<dbReference type="Pfam" id="PF00643">
    <property type="entry name" value="zf-B_box"/>
    <property type="match status" value="1"/>
</dbReference>
<dbReference type="EMBL" id="CASHTH010000111">
    <property type="protein sequence ID" value="CAI7991346.1"/>
    <property type="molecule type" value="Genomic_DNA"/>
</dbReference>
<dbReference type="PROSITE" id="PS50089">
    <property type="entry name" value="ZF_RING_2"/>
    <property type="match status" value="1"/>
</dbReference>
<dbReference type="InterPro" id="IPR003961">
    <property type="entry name" value="FN3_dom"/>
</dbReference>
<feature type="compositionally biased region" description="Low complexity" evidence="8">
    <location>
        <begin position="682"/>
        <end position="700"/>
    </location>
</feature>
<dbReference type="InterPro" id="IPR000315">
    <property type="entry name" value="Znf_B-box"/>
</dbReference>
<dbReference type="AlphaFoldDB" id="A0AA35VTB2"/>
<dbReference type="SUPFAM" id="SSF57845">
    <property type="entry name" value="B-box zinc-binding domain"/>
    <property type="match status" value="1"/>
</dbReference>
<feature type="domain" description="Fibronectin type-III" evidence="12">
    <location>
        <begin position="407"/>
        <end position="500"/>
    </location>
</feature>
<comment type="caution">
    <text evidence="13">The sequence shown here is derived from an EMBL/GenBank/DDBJ whole genome shotgun (WGS) entry which is preliminary data.</text>
</comment>
<evidence type="ECO:0000256" key="4">
    <source>
        <dbReference type="ARBA" id="ARBA00022833"/>
    </source>
</evidence>
<dbReference type="InterPro" id="IPR017907">
    <property type="entry name" value="Znf_RING_CS"/>
</dbReference>
<comment type="subcellular location">
    <subcellularLocation>
        <location evidence="1">Cytoplasm</location>
        <location evidence="1">Cytoskeleton</location>
    </subcellularLocation>
</comment>
<dbReference type="Proteomes" id="UP001174909">
    <property type="component" value="Unassembled WGS sequence"/>
</dbReference>
<dbReference type="CDD" id="cd11709">
    <property type="entry name" value="SPRY"/>
    <property type="match status" value="1"/>
</dbReference>
<dbReference type="InterPro" id="IPR027370">
    <property type="entry name" value="Znf-RING_euk"/>
</dbReference>
<keyword evidence="6" id="KW-0206">Cytoskeleton</keyword>
<keyword evidence="6" id="KW-0963">Cytoplasm</keyword>
<evidence type="ECO:0000256" key="8">
    <source>
        <dbReference type="SAM" id="MobiDB-lite"/>
    </source>
</evidence>
<evidence type="ECO:0000259" key="10">
    <source>
        <dbReference type="PROSITE" id="PS50119"/>
    </source>
</evidence>
<dbReference type="Gene3D" id="3.30.40.10">
    <property type="entry name" value="Zinc/RING finger domain, C3HC4 (zinc finger)"/>
    <property type="match status" value="1"/>
</dbReference>
<dbReference type="GO" id="GO:0008270">
    <property type="term" value="F:zinc ion binding"/>
    <property type="evidence" value="ECO:0007669"/>
    <property type="project" value="UniProtKB-KW"/>
</dbReference>
<organism evidence="13 14">
    <name type="scientific">Geodia barretti</name>
    <name type="common">Barrett's horny sponge</name>
    <dbReference type="NCBI Taxonomy" id="519541"/>
    <lineage>
        <taxon>Eukaryota</taxon>
        <taxon>Metazoa</taxon>
        <taxon>Porifera</taxon>
        <taxon>Demospongiae</taxon>
        <taxon>Heteroscleromorpha</taxon>
        <taxon>Tetractinellida</taxon>
        <taxon>Astrophorina</taxon>
        <taxon>Geodiidae</taxon>
        <taxon>Geodia</taxon>
    </lineage>
</organism>
<dbReference type="Pfam" id="PF22586">
    <property type="entry name" value="ANCHR-like_BBOX"/>
    <property type="match status" value="1"/>
</dbReference>
<dbReference type="SUPFAM" id="SSF57850">
    <property type="entry name" value="RING/U-box"/>
    <property type="match status" value="1"/>
</dbReference>
<proteinExistence type="predicted"/>
<dbReference type="SMART" id="SM00336">
    <property type="entry name" value="BBOX"/>
    <property type="match status" value="2"/>
</dbReference>
<feature type="domain" description="B box-type" evidence="10">
    <location>
        <begin position="198"/>
        <end position="240"/>
    </location>
</feature>
<dbReference type="Gene3D" id="2.60.120.920">
    <property type="match status" value="1"/>
</dbReference>
<dbReference type="InterPro" id="IPR043136">
    <property type="entry name" value="B30.2/SPRY_sf"/>
</dbReference>
<dbReference type="InterPro" id="IPR003877">
    <property type="entry name" value="SPRY_dom"/>
</dbReference>
<dbReference type="Pfam" id="PF13445">
    <property type="entry name" value="zf-RING_UBOX"/>
    <property type="match status" value="1"/>
</dbReference>
<sequence>MSAHGGASLMERLTSLSSEPPECPICSERYDPDQEDLVPRNLSCGHSMCSRCIGRYMSTSGKTVDQDIVMMCPNKCSRLTTIPGGNIQNLPKNFPVMEMVHTRQFERSKSQATIQSSCIGEYYCDVCEVSKAEVACPSCAVSLCFTCSSEIHQKKGYQVHKLVAMSDVLDGNLDIQFTDGMLTQRSFSDPEVLHAAAAQPKMCRVHSSELVEYLCVSCSAEVCKKCHLVDGHRGHECRLLKDVAHEKRESLRGLLAAAQEKHAVWNKGFDRCQELREASNVRRTELERMIRTHFEEVRAALVSREERILGELREEMQRRDQLLSAQADHLAKVCEIAKDLCEEVEEVIDGSDSQVVHRGETLGGQVEQYIRSEQDTNPVVSDSILAQFTDKGELLQLTERLGELKFPPGRVEGVRVKSRGPSEVKVSWPALSSPSISAYLLEVSSGGQPYRVVYEGPQIEYDADGVATEEDVIFYFRVAAVNAVGIGPYSVSVSYTKKKACFLWDPNKRHPKAHISNGGYTVSIGENATWVSVGTNTVLSHGCHYWEVILEKYGAPSLSRKAVIGVVAAGFHQWHRSHGVIGIKTCPIGNRSWGLACGTAKKLAHGSTFFNSLGRKHNLFREGDAVGVMLDLSQHIMSFYRNGKPLGIIFDDVHGPVVPAVSFCRHKALTLRFPSTPPTSPAPSRHFSSPSLSRHVPSSPAASRCNAVVRQTARSLSTNAIEVKGSLTTPVGGGTL</sequence>
<keyword evidence="5" id="KW-0175">Coiled coil</keyword>
<dbReference type="SMART" id="SM00184">
    <property type="entry name" value="RING"/>
    <property type="match status" value="1"/>
</dbReference>
<evidence type="ECO:0000313" key="14">
    <source>
        <dbReference type="Proteomes" id="UP001174909"/>
    </source>
</evidence>
<dbReference type="PANTHER" id="PTHR25462:SF296">
    <property type="entry name" value="MEIOTIC P26, ISOFORM F"/>
    <property type="match status" value="1"/>
</dbReference>
<feature type="domain" description="B box-type" evidence="10">
    <location>
        <begin position="119"/>
        <end position="165"/>
    </location>
</feature>
<evidence type="ECO:0000259" key="9">
    <source>
        <dbReference type="PROSITE" id="PS50089"/>
    </source>
</evidence>
<dbReference type="InterPro" id="IPR047153">
    <property type="entry name" value="TRIM45/56/19-like"/>
</dbReference>
<keyword evidence="2" id="KW-0479">Metal-binding</keyword>
<gene>
    <name evidence="13" type="ORF">GBAR_LOCUS705</name>
</gene>
<dbReference type="InterPro" id="IPR013320">
    <property type="entry name" value="ConA-like_dom_sf"/>
</dbReference>
<evidence type="ECO:0000256" key="3">
    <source>
        <dbReference type="ARBA" id="ARBA00022771"/>
    </source>
</evidence>
<keyword evidence="14" id="KW-1185">Reference proteome</keyword>
<dbReference type="Gene3D" id="3.30.160.60">
    <property type="entry name" value="Classic Zinc Finger"/>
    <property type="match status" value="1"/>
</dbReference>
<accession>A0AA35VTB2</accession>